<accession>A0A7S3VA44</accession>
<sequence length="916" mass="96686">MLMRNKVHSLMTSRRCIQLPFLQPNSKKNHVTLCQLTLSNTFLRTACSTPSLLIQAARNDAIADGLVAVAQQRAAQKANQLKNQIHPNQPKQDGDTFTAALAMVAAGNANKTPAPAVQITTNNNITKAGGMPSAPSPALSSNQSHHSSILSSSTQAPNMLNSTGVIGMSSNIGTEYKSNAGNHPGMRAPMPTAPVNVAAPPALQQQLHHPASSAIKQSYASPPTMSINSMHPTTAGSAAHRLALASTTVQQMPPPLKNTMPAPVSSHMPTTTQSTSRSSSSGSSGGKKKGPPLRRGKWTPEEEAYANRLIMEFKSGLLPLTDGTTLRTFLSKLLNCDPMRISKKFVGNNCIGKQVFRRRTADINRLTPEQIQTSRAELSELERRFLERVAQTNRVKSSGVNNSSNVSSAAAPSAIATAKVKADDIGNGEGLTPPWLHPPVGFKHGTGAALAAANLSSGSNRAALAGRALLQGRNNMSKNPMGAGMNKTGSTGLLALMEMQSRQTRQNVLNQPIGNSGSNLLAAAAGVENKNVSNGSNLSGGTIAQLSRNASAAKMANLLKSGISRDQLSQLVRDHRNSSSSLANMMERQSSLDALMSLDFQSLQSIDNLANLIQTGRGGPEVPRNGLKNWSSDNTSSSNNLSNVAASMGSNGNMSSLADARRRQSEGRMENLIRSLSSNNVANRDHNSGESNANFNNILQSMQNNLGSGHSSNNLLGSASALNLANMFRTDSSTGLTALRMQDGLAQRNTSVDDFLSLVASGDIPHQDPHMLNVPLHSVLQQQQHAAQFLAQQQLLAQAANGNGNNSLGQRLASLGGLSNGNVTGMSNSGSLGDRIASFGGLANHNSAASLLSQFSSQQGNNSAAAAVLAQQQQQQQHHNMNSSVLAAAAQHQGNDMKRKFNDDNSNMSNQRPPKR</sequence>
<feature type="region of interest" description="Disordered" evidence="1">
    <location>
        <begin position="126"/>
        <end position="163"/>
    </location>
</feature>
<feature type="region of interest" description="Disordered" evidence="1">
    <location>
        <begin position="175"/>
        <end position="236"/>
    </location>
</feature>
<reference evidence="2" key="1">
    <citation type="submission" date="2021-01" db="EMBL/GenBank/DDBJ databases">
        <authorList>
            <person name="Corre E."/>
            <person name="Pelletier E."/>
            <person name="Niang G."/>
            <person name="Scheremetjew M."/>
            <person name="Finn R."/>
            <person name="Kale V."/>
            <person name="Holt S."/>
            <person name="Cochrane G."/>
            <person name="Meng A."/>
            <person name="Brown T."/>
            <person name="Cohen L."/>
        </authorList>
    </citation>
    <scope>NUCLEOTIDE SEQUENCE</scope>
    <source>
        <strain evidence="2">MM31A-1</strain>
    </source>
</reference>
<evidence type="ECO:0000256" key="1">
    <source>
        <dbReference type="SAM" id="MobiDB-lite"/>
    </source>
</evidence>
<feature type="region of interest" description="Disordered" evidence="1">
    <location>
        <begin position="249"/>
        <end position="300"/>
    </location>
</feature>
<feature type="region of interest" description="Disordered" evidence="1">
    <location>
        <begin position="617"/>
        <end position="694"/>
    </location>
</feature>
<feature type="compositionally biased region" description="Basic residues" evidence="1">
    <location>
        <begin position="286"/>
        <end position="297"/>
    </location>
</feature>
<feature type="compositionally biased region" description="Polar residues" evidence="1">
    <location>
        <begin position="154"/>
        <end position="163"/>
    </location>
</feature>
<feature type="compositionally biased region" description="Polar residues" evidence="1">
    <location>
        <begin position="644"/>
        <end position="656"/>
    </location>
</feature>
<dbReference type="AlphaFoldDB" id="A0A7S3VA44"/>
<proteinExistence type="predicted"/>
<feature type="compositionally biased region" description="Basic and acidic residues" evidence="1">
    <location>
        <begin position="659"/>
        <end position="671"/>
    </location>
</feature>
<organism evidence="2">
    <name type="scientific">Chaetoceros debilis</name>
    <dbReference type="NCBI Taxonomy" id="122233"/>
    <lineage>
        <taxon>Eukaryota</taxon>
        <taxon>Sar</taxon>
        <taxon>Stramenopiles</taxon>
        <taxon>Ochrophyta</taxon>
        <taxon>Bacillariophyta</taxon>
        <taxon>Coscinodiscophyceae</taxon>
        <taxon>Chaetocerotophycidae</taxon>
        <taxon>Chaetocerotales</taxon>
        <taxon>Chaetocerotaceae</taxon>
        <taxon>Chaetoceros</taxon>
    </lineage>
</organism>
<feature type="region of interest" description="Disordered" evidence="1">
    <location>
        <begin position="866"/>
        <end position="916"/>
    </location>
</feature>
<dbReference type="PANTHER" id="PTHR35213:SF5">
    <property type="entry name" value="RING-TYPE DOMAIN-CONTAINING PROTEIN"/>
    <property type="match status" value="1"/>
</dbReference>
<dbReference type="EMBL" id="HBIO01015913">
    <property type="protein sequence ID" value="CAE0467416.1"/>
    <property type="molecule type" value="Transcribed_RNA"/>
</dbReference>
<feature type="compositionally biased region" description="Polar residues" evidence="1">
    <location>
        <begin position="214"/>
        <end position="236"/>
    </location>
</feature>
<evidence type="ECO:0000313" key="2">
    <source>
        <dbReference type="EMBL" id="CAE0467416.1"/>
    </source>
</evidence>
<feature type="compositionally biased region" description="Polar residues" evidence="1">
    <location>
        <begin position="904"/>
        <end position="916"/>
    </location>
</feature>
<dbReference type="PANTHER" id="PTHR35213">
    <property type="entry name" value="RING-TYPE DOMAIN-CONTAINING PROTEIN-RELATED"/>
    <property type="match status" value="1"/>
</dbReference>
<gene>
    <name evidence="2" type="ORF">CDEB00056_LOCUS12268</name>
</gene>
<feature type="compositionally biased region" description="Low complexity" evidence="1">
    <location>
        <begin position="629"/>
        <end position="643"/>
    </location>
</feature>
<name>A0A7S3VA44_9STRA</name>
<protein>
    <submittedName>
        <fullName evidence="2">Uncharacterized protein</fullName>
    </submittedName>
</protein>
<feature type="compositionally biased region" description="Low complexity" evidence="1">
    <location>
        <begin position="136"/>
        <end position="153"/>
    </location>
</feature>
<feature type="compositionally biased region" description="Low complexity" evidence="1">
    <location>
        <begin position="866"/>
        <end position="877"/>
    </location>
</feature>
<feature type="compositionally biased region" description="Low complexity" evidence="1">
    <location>
        <begin position="269"/>
        <end position="282"/>
    </location>
</feature>
<feature type="compositionally biased region" description="Low complexity" evidence="1">
    <location>
        <begin position="188"/>
        <end position="211"/>
    </location>
</feature>